<name>A0ABY9GRT3_9PSED</name>
<gene>
    <name evidence="2" type="ORF">PSH88_00175</name>
</gene>
<dbReference type="RefSeq" id="WP_305424415.1">
    <property type="nucleotide sequence ID" value="NZ_CP117430.1"/>
</dbReference>
<dbReference type="Pfam" id="PF05488">
    <property type="entry name" value="PAAR_motif"/>
    <property type="match status" value="1"/>
</dbReference>
<evidence type="ECO:0000256" key="1">
    <source>
        <dbReference type="SAM" id="MobiDB-lite"/>
    </source>
</evidence>
<dbReference type="Proteomes" id="UP001230768">
    <property type="component" value="Chromosome"/>
</dbReference>
<dbReference type="CDD" id="cd14743">
    <property type="entry name" value="PAAR_CT_1"/>
    <property type="match status" value="1"/>
</dbReference>
<evidence type="ECO:0000313" key="2">
    <source>
        <dbReference type="EMBL" id="WLI18504.1"/>
    </source>
</evidence>
<dbReference type="InterPro" id="IPR008727">
    <property type="entry name" value="PAAR_motif"/>
</dbReference>
<proteinExistence type="predicted"/>
<protein>
    <submittedName>
        <fullName evidence="2">PAAR domain-containing protein</fullName>
    </submittedName>
</protein>
<keyword evidence="3" id="KW-1185">Reference proteome</keyword>
<evidence type="ECO:0000313" key="3">
    <source>
        <dbReference type="Proteomes" id="UP001230768"/>
    </source>
</evidence>
<dbReference type="EMBL" id="CP117430">
    <property type="protein sequence ID" value="WLI18504.1"/>
    <property type="molecule type" value="Genomic_DNA"/>
</dbReference>
<reference evidence="2 3" key="1">
    <citation type="submission" date="2023-02" db="EMBL/GenBank/DDBJ databases">
        <title>Evolution of Hrp T3SS in non-pathogenic Pseudomonas fluorescens.</title>
        <authorList>
            <person name="Liao K."/>
            <person name="Wei H."/>
            <person name="Gu Y."/>
        </authorList>
    </citation>
    <scope>NUCLEOTIDE SEQUENCE [LARGE SCALE GENOMIC DNA]</scope>
    <source>
        <strain evidence="2 3">FP607</strain>
    </source>
</reference>
<sequence length="170" mass="17359">MSGKPAARLTDPTTCPLPGHGTNPIASGSPDVFFDGLAAARASDKCTCGQALSGGFSSTVFINGLNAMTLDSTASHGGVVIGGSGSVIIGSTHTPAPFIPPLPIIGQPLVEFKAVSAGDGEPIAEQGYEIETAEGRIVKGQTNAQGMTQSVVTRQSERFFQQQSARQSRG</sequence>
<dbReference type="Gene3D" id="2.60.200.60">
    <property type="match status" value="2"/>
</dbReference>
<feature type="region of interest" description="Disordered" evidence="1">
    <location>
        <begin position="1"/>
        <end position="23"/>
    </location>
</feature>
<accession>A0ABY9GRT3</accession>
<organism evidence="2 3">
    <name type="scientific">Pseudomonas wuhanensis</name>
    <dbReference type="NCBI Taxonomy" id="2954098"/>
    <lineage>
        <taxon>Bacteria</taxon>
        <taxon>Pseudomonadati</taxon>
        <taxon>Pseudomonadota</taxon>
        <taxon>Gammaproteobacteria</taxon>
        <taxon>Pseudomonadales</taxon>
        <taxon>Pseudomonadaceae</taxon>
        <taxon>Pseudomonas</taxon>
    </lineage>
</organism>